<dbReference type="Pfam" id="PF02321">
    <property type="entry name" value="OEP"/>
    <property type="match status" value="2"/>
</dbReference>
<keyword evidence="2" id="KW-0812">Transmembrane</keyword>
<dbReference type="EMBL" id="UGSB01000001">
    <property type="protein sequence ID" value="SUA57754.1"/>
    <property type="molecule type" value="Genomic_DNA"/>
</dbReference>
<dbReference type="GO" id="GO:0005886">
    <property type="term" value="C:plasma membrane"/>
    <property type="evidence" value="ECO:0007669"/>
    <property type="project" value="UniProtKB-SubCell"/>
</dbReference>
<evidence type="ECO:0000256" key="3">
    <source>
        <dbReference type="SAM" id="Coils"/>
    </source>
</evidence>
<dbReference type="GO" id="GO:0015562">
    <property type="term" value="F:efflux transmembrane transporter activity"/>
    <property type="evidence" value="ECO:0007669"/>
    <property type="project" value="InterPro"/>
</dbReference>
<dbReference type="PANTHER" id="PTHR30203">
    <property type="entry name" value="OUTER MEMBRANE CATION EFFLUX PROTEIN"/>
    <property type="match status" value="1"/>
</dbReference>
<dbReference type="PANTHER" id="PTHR30203:SF32">
    <property type="entry name" value="CATION EFFLUX SYSTEM PROTEIN CUSC"/>
    <property type="match status" value="1"/>
</dbReference>
<comment type="subcellular location">
    <subcellularLocation>
        <location evidence="2">Cell membrane</location>
        <topology evidence="2">Lipid-anchor</topology>
    </subcellularLocation>
</comment>
<dbReference type="InterPro" id="IPR010131">
    <property type="entry name" value="MdtP/NodT-like"/>
</dbReference>
<dbReference type="Gene3D" id="1.20.1600.10">
    <property type="entry name" value="Outer membrane efflux proteins (OEP)"/>
    <property type="match status" value="1"/>
</dbReference>
<evidence type="ECO:0000256" key="2">
    <source>
        <dbReference type="RuleBase" id="RU362097"/>
    </source>
</evidence>
<keyword evidence="2" id="KW-0449">Lipoprotein</keyword>
<accession>A0A378XHZ7</accession>
<evidence type="ECO:0000313" key="5">
    <source>
        <dbReference type="Proteomes" id="UP000254603"/>
    </source>
</evidence>
<feature type="coiled-coil region" evidence="3">
    <location>
        <begin position="218"/>
        <end position="245"/>
    </location>
</feature>
<dbReference type="Gene3D" id="2.20.200.10">
    <property type="entry name" value="Outer membrane efflux proteins (OEP)"/>
    <property type="match status" value="1"/>
</dbReference>
<keyword evidence="2" id="KW-0564">Palmitate</keyword>
<dbReference type="InterPro" id="IPR003423">
    <property type="entry name" value="OMP_efflux"/>
</dbReference>
<gene>
    <name evidence="4" type="primary">oprM_2</name>
    <name evidence="4" type="ORF">NCTC11997_02500</name>
</gene>
<dbReference type="SUPFAM" id="SSF56954">
    <property type="entry name" value="Outer membrane efflux proteins (OEP)"/>
    <property type="match status" value="1"/>
</dbReference>
<name>A0A378XHZ7_9BURK</name>
<protein>
    <submittedName>
        <fullName evidence="4">Outer membrane protein oprM</fullName>
    </submittedName>
</protein>
<keyword evidence="2" id="KW-0472">Membrane</keyword>
<evidence type="ECO:0000256" key="1">
    <source>
        <dbReference type="ARBA" id="ARBA00007613"/>
    </source>
</evidence>
<proteinExistence type="inferred from homology"/>
<keyword evidence="3" id="KW-0175">Coiled coil</keyword>
<dbReference type="RefSeq" id="WP_018574697.1">
    <property type="nucleotide sequence ID" value="NZ_CP065725.1"/>
</dbReference>
<keyword evidence="2" id="KW-1134">Transmembrane beta strand</keyword>
<dbReference type="Proteomes" id="UP000254603">
    <property type="component" value="Unassembled WGS sequence"/>
</dbReference>
<reference evidence="4 5" key="1">
    <citation type="submission" date="2018-06" db="EMBL/GenBank/DDBJ databases">
        <authorList>
            <consortium name="Pathogen Informatics"/>
            <person name="Doyle S."/>
        </authorList>
    </citation>
    <scope>NUCLEOTIDE SEQUENCE [LARGE SCALE GENOMIC DNA]</scope>
    <source>
        <strain evidence="4 5">NCTC11997</strain>
    </source>
</reference>
<evidence type="ECO:0000313" key="4">
    <source>
        <dbReference type="EMBL" id="SUA57754.1"/>
    </source>
</evidence>
<dbReference type="PROSITE" id="PS51257">
    <property type="entry name" value="PROKAR_LIPOPROTEIN"/>
    <property type="match status" value="1"/>
</dbReference>
<organism evidence="4 5">
    <name type="scientific">Oligella ureolytica</name>
    <dbReference type="NCBI Taxonomy" id="90244"/>
    <lineage>
        <taxon>Bacteria</taxon>
        <taxon>Pseudomonadati</taxon>
        <taxon>Pseudomonadota</taxon>
        <taxon>Betaproteobacteria</taxon>
        <taxon>Burkholderiales</taxon>
        <taxon>Alcaligenaceae</taxon>
        <taxon>Oligella</taxon>
    </lineage>
</organism>
<sequence>MKKLSVLSLSLMLAACSLNPKYERPDAPVPSTYNTTSSEAQDGLLSGADLGWRDVIQEPRLRALIDLALENNRDMLIAIQRVEEARALYGIQRSDLLPHIGATAEQNAQRLPPDLRTPGQGSINRSYTAGLGLTAFELDLWGRKRSLSESAFEQYLATEEARKSMQIGLIAQVSSTYFAWRTAQSSQDLANNTIASYQRIYDLVNRRYQAGVASALERNQARTTLEGAKAALAAADRQVQLASNALDVLIGQPQPVTLPQPVSFGSDNIISDIPAGISSTLLVRRPDIIAAEHNLKSANAQIGAARAAFFPTISLTGLLGTLSPDFSGLFDRQTETWTFNPSITVPIFTAGSLRNSLDLAEIRKEISVLEYEQTIQEAFREVSDALAGEQTYKNQLDALREQQSAAYQSLDLSEQRYDAGIDDFLSVQQAQIELFNVQQSFLQVGLESLQNRLELYKALGGGWTDTTVTTDDLQLSEEVNNDIN</sequence>
<dbReference type="AlphaFoldDB" id="A0A378XHZ7"/>
<dbReference type="STRING" id="1122619.GCA_000373745_01510"/>
<comment type="similarity">
    <text evidence="1 2">Belongs to the outer membrane factor (OMF) (TC 1.B.17) family.</text>
</comment>
<dbReference type="NCBIfam" id="TIGR01845">
    <property type="entry name" value="outer_NodT"/>
    <property type="match status" value="1"/>
</dbReference>